<dbReference type="SUPFAM" id="SSF48652">
    <property type="entry name" value="Tetraspanin"/>
    <property type="match status" value="1"/>
</dbReference>
<feature type="transmembrane region" description="Helical" evidence="6">
    <location>
        <begin position="96"/>
        <end position="118"/>
    </location>
</feature>
<protein>
    <recommendedName>
        <fullName evidence="6">Tetraspanin</fullName>
    </recommendedName>
</protein>
<organism evidence="7 8">
    <name type="scientific">Potamilus streckersoni</name>
    <dbReference type="NCBI Taxonomy" id="2493646"/>
    <lineage>
        <taxon>Eukaryota</taxon>
        <taxon>Metazoa</taxon>
        <taxon>Spiralia</taxon>
        <taxon>Lophotrochozoa</taxon>
        <taxon>Mollusca</taxon>
        <taxon>Bivalvia</taxon>
        <taxon>Autobranchia</taxon>
        <taxon>Heteroconchia</taxon>
        <taxon>Palaeoheterodonta</taxon>
        <taxon>Unionida</taxon>
        <taxon>Unionoidea</taxon>
        <taxon>Unionidae</taxon>
        <taxon>Ambleminae</taxon>
        <taxon>Lampsilini</taxon>
        <taxon>Potamilus</taxon>
    </lineage>
</organism>
<dbReference type="GO" id="GO:0016020">
    <property type="term" value="C:membrane"/>
    <property type="evidence" value="ECO:0007669"/>
    <property type="project" value="UniProtKB-SubCell"/>
</dbReference>
<feature type="transmembrane region" description="Helical" evidence="6">
    <location>
        <begin position="66"/>
        <end position="89"/>
    </location>
</feature>
<dbReference type="PIRSF" id="PIRSF002419">
    <property type="entry name" value="Tetraspanin"/>
    <property type="match status" value="1"/>
</dbReference>
<comment type="subcellular location">
    <subcellularLocation>
        <location evidence="1 6">Membrane</location>
        <topology evidence="1 6">Multi-pass membrane protein</topology>
    </subcellularLocation>
</comment>
<dbReference type="InterPro" id="IPR018499">
    <property type="entry name" value="Tetraspanin/Peripherin"/>
</dbReference>
<evidence type="ECO:0000256" key="1">
    <source>
        <dbReference type="ARBA" id="ARBA00004141"/>
    </source>
</evidence>
<dbReference type="PRINTS" id="PR00259">
    <property type="entry name" value="TMFOUR"/>
</dbReference>
<name>A0AAE0S518_9BIVA</name>
<feature type="transmembrane region" description="Helical" evidence="6">
    <location>
        <begin position="240"/>
        <end position="264"/>
    </location>
</feature>
<dbReference type="InterPro" id="IPR000301">
    <property type="entry name" value="Tetraspanin_animals"/>
</dbReference>
<comment type="similarity">
    <text evidence="2 6">Belongs to the tetraspanin (TM4SF) family.</text>
</comment>
<keyword evidence="3 6" id="KW-0812">Transmembrane</keyword>
<reference evidence="7" key="3">
    <citation type="submission" date="2023-05" db="EMBL/GenBank/DDBJ databases">
        <authorList>
            <person name="Smith C.H."/>
        </authorList>
    </citation>
    <scope>NUCLEOTIDE SEQUENCE</scope>
    <source>
        <strain evidence="7">CHS0354</strain>
        <tissue evidence="7">Mantle</tissue>
    </source>
</reference>
<dbReference type="Proteomes" id="UP001195483">
    <property type="component" value="Unassembled WGS sequence"/>
</dbReference>
<comment type="caution">
    <text evidence="7">The sequence shown here is derived from an EMBL/GenBank/DDBJ whole genome shotgun (WGS) entry which is preliminary data.</text>
</comment>
<feature type="transmembrane region" description="Helical" evidence="6">
    <location>
        <begin position="12"/>
        <end position="33"/>
    </location>
</feature>
<evidence type="ECO:0000313" key="8">
    <source>
        <dbReference type="Proteomes" id="UP001195483"/>
    </source>
</evidence>
<evidence type="ECO:0000256" key="5">
    <source>
        <dbReference type="ARBA" id="ARBA00023136"/>
    </source>
</evidence>
<proteinExistence type="inferred from homology"/>
<reference evidence="7" key="1">
    <citation type="journal article" date="2021" name="Genome Biol. Evol.">
        <title>A High-Quality Reference Genome for a Parasitic Bivalve with Doubly Uniparental Inheritance (Bivalvia: Unionida).</title>
        <authorList>
            <person name="Smith C.H."/>
        </authorList>
    </citation>
    <scope>NUCLEOTIDE SEQUENCE</scope>
    <source>
        <strain evidence="7">CHS0354</strain>
    </source>
</reference>
<dbReference type="CDD" id="cd03156">
    <property type="entry name" value="uroplakin_I_like_LEL"/>
    <property type="match status" value="1"/>
</dbReference>
<dbReference type="EMBL" id="JAEAOA010000324">
    <property type="protein sequence ID" value="KAK3585085.1"/>
    <property type="molecule type" value="Genomic_DNA"/>
</dbReference>
<dbReference type="InterPro" id="IPR008952">
    <property type="entry name" value="Tetraspanin_EC2_sf"/>
</dbReference>
<dbReference type="AlphaFoldDB" id="A0AAE0S518"/>
<evidence type="ECO:0000256" key="4">
    <source>
        <dbReference type="ARBA" id="ARBA00022989"/>
    </source>
</evidence>
<dbReference type="Pfam" id="PF00335">
    <property type="entry name" value="Tetraspanin"/>
    <property type="match status" value="1"/>
</dbReference>
<sequence length="274" mass="29975">MRAVLFVVKGLTIVLNTIITLAALVMLGFGALLKFGTEMLRGYMVPLMKALPIGHSTDAWTLFNSAAIVFMTLGSICLILGGVGCSAVLCPSRVAVLIYIVAVMVVITGEISIALLLYTTDVGDDLKSSLRDDLVAHYAGDDNQDEHSKAWNYIFVQFDCCGVTNYLDLKAAINWNRKKAVNGTEYTMKTPTACCKVTGDYPGYDPPFDAYCDITPTDDNSYYMKGCYEKVKKYLFDYSLILMAGGGGMIAIEIVSLVLAAVIFRSLRKKVWPT</sequence>
<evidence type="ECO:0000313" key="7">
    <source>
        <dbReference type="EMBL" id="KAK3585085.1"/>
    </source>
</evidence>
<reference evidence="7" key="2">
    <citation type="journal article" date="2021" name="Genome Biol. Evol.">
        <title>Developing a high-quality reference genome for a parasitic bivalve with doubly uniparental inheritance (Bivalvia: Unionida).</title>
        <authorList>
            <person name="Smith C.H."/>
        </authorList>
    </citation>
    <scope>NUCLEOTIDE SEQUENCE</scope>
    <source>
        <strain evidence="7">CHS0354</strain>
        <tissue evidence="7">Mantle</tissue>
    </source>
</reference>
<accession>A0AAE0S518</accession>
<keyword evidence="8" id="KW-1185">Reference proteome</keyword>
<evidence type="ECO:0000256" key="6">
    <source>
        <dbReference type="RuleBase" id="RU361218"/>
    </source>
</evidence>
<gene>
    <name evidence="7" type="ORF">CHS0354_004274</name>
</gene>
<keyword evidence="5 6" id="KW-0472">Membrane</keyword>
<dbReference type="Gene3D" id="1.10.1450.10">
    <property type="entry name" value="Tetraspanin"/>
    <property type="match status" value="1"/>
</dbReference>
<dbReference type="PANTHER" id="PTHR19282">
    <property type="entry name" value="TETRASPANIN"/>
    <property type="match status" value="1"/>
</dbReference>
<evidence type="ECO:0000256" key="3">
    <source>
        <dbReference type="ARBA" id="ARBA00022692"/>
    </source>
</evidence>
<keyword evidence="4 6" id="KW-1133">Transmembrane helix</keyword>
<evidence type="ECO:0000256" key="2">
    <source>
        <dbReference type="ARBA" id="ARBA00006840"/>
    </source>
</evidence>